<feature type="transmembrane region" description="Helical" evidence="1">
    <location>
        <begin position="201"/>
        <end position="222"/>
    </location>
</feature>
<evidence type="ECO:0000256" key="1">
    <source>
        <dbReference type="SAM" id="Phobius"/>
    </source>
</evidence>
<keyword evidence="3" id="KW-1185">Reference proteome</keyword>
<evidence type="ECO:0000313" key="3">
    <source>
        <dbReference type="Proteomes" id="UP000295325"/>
    </source>
</evidence>
<sequence>MRMLERFINKLNFKKAAITYIAISGVLLILCLSIIAYVSRDKIYMAIDYKRISDTLEKEGVTDRLKSQLKKLASDSNDINNVVVLDKDNNIVFKVNSSLIGDKKKMQLIPYDMGRGYLQDSTNEDILYKVVKQENIILNKDYIQNNKKVRLDIDEEFSYERDFSSKEIYLLNYLIDRGTRNKILIIRTANPIPYAERLLEVTGALLGLILTIYWIGLALWVYKDASIKNLNASLWGLLILITNLVGLIVYLIYKQNNLICYKCGALQSKFNAFCSNCGIRINESCNHCRAVIGKGDNYCSRCGSKVK</sequence>
<dbReference type="EMBL" id="SOAZ01000001">
    <property type="protein sequence ID" value="TDT63625.1"/>
    <property type="molecule type" value="Genomic_DNA"/>
</dbReference>
<accession>A0A4V3ETR0</accession>
<evidence type="ECO:0008006" key="4">
    <source>
        <dbReference type="Google" id="ProtNLM"/>
    </source>
</evidence>
<name>A0A4V3ETR0_9CLOT</name>
<dbReference type="Proteomes" id="UP000295325">
    <property type="component" value="Unassembled WGS sequence"/>
</dbReference>
<protein>
    <recommendedName>
        <fullName evidence="4">Double zinc ribbon protein</fullName>
    </recommendedName>
</protein>
<organism evidence="2 3">
    <name type="scientific">Fonticella tunisiensis</name>
    <dbReference type="NCBI Taxonomy" id="1096341"/>
    <lineage>
        <taxon>Bacteria</taxon>
        <taxon>Bacillati</taxon>
        <taxon>Bacillota</taxon>
        <taxon>Clostridia</taxon>
        <taxon>Eubacteriales</taxon>
        <taxon>Clostridiaceae</taxon>
        <taxon>Fonticella</taxon>
    </lineage>
</organism>
<keyword evidence="1" id="KW-0812">Transmembrane</keyword>
<gene>
    <name evidence="2" type="ORF">EDD71_10150</name>
</gene>
<evidence type="ECO:0000313" key="2">
    <source>
        <dbReference type="EMBL" id="TDT63625.1"/>
    </source>
</evidence>
<feature type="transmembrane region" description="Helical" evidence="1">
    <location>
        <begin position="20"/>
        <end position="38"/>
    </location>
</feature>
<reference evidence="2 3" key="1">
    <citation type="submission" date="2019-03" db="EMBL/GenBank/DDBJ databases">
        <title>Genomic Encyclopedia of Type Strains, Phase IV (KMG-IV): sequencing the most valuable type-strain genomes for metagenomic binning, comparative biology and taxonomic classification.</title>
        <authorList>
            <person name="Goeker M."/>
        </authorList>
    </citation>
    <scope>NUCLEOTIDE SEQUENCE [LARGE SCALE GENOMIC DNA]</scope>
    <source>
        <strain evidence="2 3">DSM 24455</strain>
    </source>
</reference>
<comment type="caution">
    <text evidence="2">The sequence shown here is derived from an EMBL/GenBank/DDBJ whole genome shotgun (WGS) entry which is preliminary data.</text>
</comment>
<dbReference type="RefSeq" id="WP_133626751.1">
    <property type="nucleotide sequence ID" value="NZ_SOAZ01000001.1"/>
</dbReference>
<keyword evidence="1" id="KW-0472">Membrane</keyword>
<dbReference type="OrthoDB" id="1907985at2"/>
<proteinExistence type="predicted"/>
<keyword evidence="1" id="KW-1133">Transmembrane helix</keyword>
<dbReference type="AlphaFoldDB" id="A0A4V3ETR0"/>
<feature type="transmembrane region" description="Helical" evidence="1">
    <location>
        <begin position="234"/>
        <end position="253"/>
    </location>
</feature>